<dbReference type="EMBL" id="ABJB010663258">
    <property type="status" value="NOT_ANNOTATED_CDS"/>
    <property type="molecule type" value="Genomic_DNA"/>
</dbReference>
<dbReference type="OrthoDB" id="10258608at2759"/>
<gene>
    <name evidence="2" type="ORF">IscW_ISCW012910</name>
</gene>
<sequence length="422" mass="45156">MTVPENYIYIVAGEVAIITAALRRSTRGMHSQQEEEQEILNNNFAELKEVLSRASDLSDIEPSVYFGPFLNAIRFEQTSSIVTGQALASVNKFLSYGLIDHRLESAASAAESVADAVTHASFTGTDPASDEVVLMKILLVLRSLLLSPVGALLSNESVCEMMQSCIRICFEFRLSELLRKSAEQALMDIVQLLFCRLPQLSEVAKGGCSRKVRGLKIKASGMESSKSAKKRRSPQPRHKKLSREPHSSPQQQQPPQSAATAPQQQQTSSAQDAAGLPAAPTPLASDASPLSPPPPSSIATPDSENSAFPALDTPALGTPGLEDGSPTRVIRLSDSVTSMVDLESHLESPFSASECSLAAQEPSSLEASCEKEGGTVVAMGGTGDNDYVNPHGVRFTALHQSREGVSLFETFDAACNWLAQVN</sequence>
<protein>
    <submittedName>
        <fullName evidence="2 3">GBF1 protein, putative</fullName>
    </submittedName>
</protein>
<name>B7QBL2_IXOSC</name>
<keyword evidence="4" id="KW-1185">Reference proteome</keyword>
<organism>
    <name type="scientific">Ixodes scapularis</name>
    <name type="common">Black-legged tick</name>
    <name type="synonym">Deer tick</name>
    <dbReference type="NCBI Taxonomy" id="6945"/>
    <lineage>
        <taxon>Eukaryota</taxon>
        <taxon>Metazoa</taxon>
        <taxon>Ecdysozoa</taxon>
        <taxon>Arthropoda</taxon>
        <taxon>Chelicerata</taxon>
        <taxon>Arachnida</taxon>
        <taxon>Acari</taxon>
        <taxon>Parasitiformes</taxon>
        <taxon>Ixodida</taxon>
        <taxon>Ixodoidea</taxon>
        <taxon>Ixodidae</taxon>
        <taxon>Ixodinae</taxon>
        <taxon>Ixodes</taxon>
    </lineage>
</organism>
<dbReference type="AlphaFoldDB" id="B7QBL2"/>
<feature type="compositionally biased region" description="Basic residues" evidence="1">
    <location>
        <begin position="227"/>
        <end position="241"/>
    </location>
</feature>
<dbReference type="EMBL" id="ABJB010671091">
    <property type="status" value="NOT_ANNOTATED_CDS"/>
    <property type="molecule type" value="Genomic_DNA"/>
</dbReference>
<keyword evidence="5" id="KW-1267">Proteomics identification</keyword>
<evidence type="ECO:0000313" key="4">
    <source>
        <dbReference type="Proteomes" id="UP000001555"/>
    </source>
</evidence>
<dbReference type="PaxDb" id="6945-B7QBL2"/>
<accession>B7QBL2</accession>
<feature type="compositionally biased region" description="Low complexity" evidence="1">
    <location>
        <begin position="247"/>
        <end position="289"/>
    </location>
</feature>
<dbReference type="VEuPathDB" id="VectorBase:ISCP_033999"/>
<dbReference type="Proteomes" id="UP000001555">
    <property type="component" value="Unassembled WGS sequence"/>
</dbReference>
<dbReference type="EnsemblMetazoa" id="ISCW012910-RA">
    <property type="protein sequence ID" value="ISCW012910-PA"/>
    <property type="gene ID" value="ISCW012910"/>
</dbReference>
<dbReference type="EMBL" id="DS902191">
    <property type="protein sequence ID" value="EEC16234.1"/>
    <property type="molecule type" value="Genomic_DNA"/>
</dbReference>
<dbReference type="EMBL" id="ABJB010372520">
    <property type="status" value="NOT_ANNOTATED_CDS"/>
    <property type="molecule type" value="Genomic_DNA"/>
</dbReference>
<evidence type="ECO:0000313" key="3">
    <source>
        <dbReference type="EnsemblMetazoa" id="ISCW012910-PA"/>
    </source>
</evidence>
<evidence type="ECO:0000313" key="2">
    <source>
        <dbReference type="EMBL" id="EEC16234.1"/>
    </source>
</evidence>
<proteinExistence type="evidence at protein level"/>
<reference evidence="3" key="2">
    <citation type="submission" date="2020-05" db="UniProtKB">
        <authorList>
            <consortium name="EnsemblMetazoa"/>
        </authorList>
    </citation>
    <scope>IDENTIFICATION</scope>
    <source>
        <strain evidence="3">wikel</strain>
    </source>
</reference>
<dbReference type="HOGENOM" id="CLU_650973_0_0_1"/>
<reference evidence="2 4" key="1">
    <citation type="submission" date="2008-03" db="EMBL/GenBank/DDBJ databases">
        <title>Annotation of Ixodes scapularis.</title>
        <authorList>
            <consortium name="Ixodes scapularis Genome Project Consortium"/>
            <person name="Caler E."/>
            <person name="Hannick L.I."/>
            <person name="Bidwell S."/>
            <person name="Joardar V."/>
            <person name="Thiagarajan M."/>
            <person name="Amedeo P."/>
            <person name="Galinsky K.J."/>
            <person name="Schobel S."/>
            <person name="Inman J."/>
            <person name="Hostetler J."/>
            <person name="Miller J."/>
            <person name="Hammond M."/>
            <person name="Megy K."/>
            <person name="Lawson D."/>
            <person name="Kodira C."/>
            <person name="Sutton G."/>
            <person name="Meyer J."/>
            <person name="Hill C.A."/>
            <person name="Birren B."/>
            <person name="Nene V."/>
            <person name="Collins F."/>
            <person name="Alarcon-Chaidez F."/>
            <person name="Wikel S."/>
            <person name="Strausberg R."/>
        </authorList>
    </citation>
    <scope>NUCLEOTIDE SEQUENCE [LARGE SCALE GENOMIC DNA]</scope>
    <source>
        <strain evidence="4">Wikel</strain>
        <strain evidence="2">Wikel colony</strain>
    </source>
</reference>
<evidence type="ECO:0007829" key="5">
    <source>
        <dbReference type="PeptideAtlas" id="B7QBL2"/>
    </source>
</evidence>
<evidence type="ECO:0000256" key="1">
    <source>
        <dbReference type="SAM" id="MobiDB-lite"/>
    </source>
</evidence>
<dbReference type="VEuPathDB" id="VectorBase:ISCI012910"/>
<dbReference type="VEuPathDB" id="VectorBase:ISCW012910"/>
<feature type="region of interest" description="Disordered" evidence="1">
    <location>
        <begin position="219"/>
        <end position="327"/>
    </location>
</feature>
<dbReference type="InParanoid" id="B7QBL2"/>
<dbReference type="STRING" id="6945.B7QBL2"/>